<sequence>MSVAPPRTLNDVVSDGLFIAAAQDVAFEQAMGFIQHVEYDFGTAVAAGIADAPVGVRLTTATGTHRLPARRLATVHAGRWTWATNLTASLAIPELHGTWPYRSALVAAARTLAAGAPLLFAERAGGHEVVALDFKGHGVPISHALTRALAMSTPMVDERRAAATYGHIPGAVFSGTQLYSWQPDHLGTSPTLEEIRADAHYMAIEQRLWWDANFATSSVNLRRESPTASISPGRVSTGSASAGASSGGGFSGHGTFTAAAFVLALINSRAGTWRWGWAEPEWMALHEGTGNVRRFGADHGLALLLRPELPLKQAQEQQLAQVAMPILSLWTLREVPLDASTSALVFLDAPQLRLPPLRPEIRDAVLAHPAPGLDADRARAAYLRLRQT</sequence>
<evidence type="ECO:0000313" key="3">
    <source>
        <dbReference type="Proteomes" id="UP000594681"/>
    </source>
</evidence>
<organism evidence="2 3">
    <name type="scientific">Corynebacterium lizhenjunii</name>
    <dbReference type="NCBI Taxonomy" id="2709394"/>
    <lineage>
        <taxon>Bacteria</taxon>
        <taxon>Bacillati</taxon>
        <taxon>Actinomycetota</taxon>
        <taxon>Actinomycetes</taxon>
        <taxon>Mycobacteriales</taxon>
        <taxon>Corynebacteriaceae</taxon>
        <taxon>Corynebacterium</taxon>
    </lineage>
</organism>
<dbReference type="AlphaFoldDB" id="A0A7T0PCK5"/>
<keyword evidence="3" id="KW-1185">Reference proteome</keyword>
<dbReference type="EMBL" id="CP064954">
    <property type="protein sequence ID" value="QPK79827.1"/>
    <property type="molecule type" value="Genomic_DNA"/>
</dbReference>
<name>A0A7T0PCK5_9CORY</name>
<evidence type="ECO:0000313" key="2">
    <source>
        <dbReference type="EMBL" id="QPK79827.1"/>
    </source>
</evidence>
<gene>
    <name evidence="2" type="ORF">G7Y31_03785</name>
</gene>
<dbReference type="KEGG" id="cliz:G7Y31_03785"/>
<dbReference type="Proteomes" id="UP000594681">
    <property type="component" value="Chromosome"/>
</dbReference>
<evidence type="ECO:0000256" key="1">
    <source>
        <dbReference type="SAM" id="MobiDB-lite"/>
    </source>
</evidence>
<reference evidence="2 3" key="1">
    <citation type="submission" date="2020-11" db="EMBL/GenBank/DDBJ databases">
        <title>Corynebacterium sp. ZJ-599.</title>
        <authorList>
            <person name="Zhou J."/>
        </authorList>
    </citation>
    <scope>NUCLEOTIDE SEQUENCE [LARGE SCALE GENOMIC DNA]</scope>
    <source>
        <strain evidence="2 3">ZJ-599</strain>
    </source>
</reference>
<protein>
    <submittedName>
        <fullName evidence="2">Uncharacterized protein</fullName>
    </submittedName>
</protein>
<accession>A0A7T0PCK5</accession>
<dbReference type="Pfam" id="PF21813">
    <property type="entry name" value="DUF6882"/>
    <property type="match status" value="1"/>
</dbReference>
<feature type="region of interest" description="Disordered" evidence="1">
    <location>
        <begin position="225"/>
        <end position="247"/>
    </location>
</feature>
<proteinExistence type="predicted"/>
<dbReference type="RefSeq" id="WP_165007815.1">
    <property type="nucleotide sequence ID" value="NZ_CP064954.1"/>
</dbReference>
<dbReference type="InterPro" id="IPR049249">
    <property type="entry name" value="DUF6882"/>
</dbReference>